<name>A0ABC9TQN5_CLOSY</name>
<evidence type="ECO:0000313" key="1">
    <source>
        <dbReference type="EMBL" id="ERI73468.1"/>
    </source>
</evidence>
<reference evidence="1 2" key="1">
    <citation type="submission" date="2013-07" db="EMBL/GenBank/DDBJ databases">
        <authorList>
            <person name="Weinstock G."/>
            <person name="Sodergren E."/>
            <person name="Wylie T."/>
            <person name="Fulton L."/>
            <person name="Fulton R."/>
            <person name="Fronick C."/>
            <person name="O'Laughlin M."/>
            <person name="Godfrey J."/>
            <person name="Miner T."/>
            <person name="Herter B."/>
            <person name="Appelbaum E."/>
            <person name="Cordes M."/>
            <person name="Lek S."/>
            <person name="Wollam A."/>
            <person name="Pepin K.H."/>
            <person name="Palsikar V.B."/>
            <person name="Mitreva M."/>
            <person name="Wilson R.K."/>
        </authorList>
    </citation>
    <scope>NUCLEOTIDE SEQUENCE [LARGE SCALE GENOMIC DNA]</scope>
    <source>
        <strain evidence="1 2">ATCC 14940</strain>
    </source>
</reference>
<dbReference type="AlphaFoldDB" id="A0ABC9TQN5"/>
<gene>
    <name evidence="1" type="ORF">CLOSYM_04892</name>
</gene>
<sequence>MQTWQNKDGAERTGRLFKLLCFYFAQVRTPPQAADGVVECVYES</sequence>
<proteinExistence type="predicted"/>
<dbReference type="Proteomes" id="UP000016491">
    <property type="component" value="Unassembled WGS sequence"/>
</dbReference>
<accession>A0ABC9TQN5</accession>
<protein>
    <submittedName>
        <fullName evidence="1">Uncharacterized protein</fullName>
    </submittedName>
</protein>
<evidence type="ECO:0000313" key="2">
    <source>
        <dbReference type="Proteomes" id="UP000016491"/>
    </source>
</evidence>
<dbReference type="EMBL" id="AWSU01000392">
    <property type="protein sequence ID" value="ERI73468.1"/>
    <property type="molecule type" value="Genomic_DNA"/>
</dbReference>
<feature type="non-terminal residue" evidence="1">
    <location>
        <position position="44"/>
    </location>
</feature>
<organism evidence="1 2">
    <name type="scientific">[Clostridium] symbiosum ATCC 14940</name>
    <dbReference type="NCBI Taxonomy" id="411472"/>
    <lineage>
        <taxon>Bacteria</taxon>
        <taxon>Bacillati</taxon>
        <taxon>Bacillota</taxon>
        <taxon>Clostridia</taxon>
        <taxon>Lachnospirales</taxon>
        <taxon>Lachnospiraceae</taxon>
        <taxon>Otoolea</taxon>
    </lineage>
</organism>
<comment type="caution">
    <text evidence="1">The sequence shown here is derived from an EMBL/GenBank/DDBJ whole genome shotgun (WGS) entry which is preliminary data.</text>
</comment>